<organism evidence="6 7">
    <name type="scientific">Nonomuraea pusilla</name>
    <dbReference type="NCBI Taxonomy" id="46177"/>
    <lineage>
        <taxon>Bacteria</taxon>
        <taxon>Bacillati</taxon>
        <taxon>Actinomycetota</taxon>
        <taxon>Actinomycetes</taxon>
        <taxon>Streptosporangiales</taxon>
        <taxon>Streptosporangiaceae</taxon>
        <taxon>Nonomuraea</taxon>
    </lineage>
</organism>
<dbReference type="InterPro" id="IPR001647">
    <property type="entry name" value="HTH_TetR"/>
</dbReference>
<evidence type="ECO:0000256" key="3">
    <source>
        <dbReference type="ARBA" id="ARBA00023163"/>
    </source>
</evidence>
<dbReference type="STRING" id="46177.SAMN05660976_00803"/>
<dbReference type="AlphaFoldDB" id="A0A1H7IGS0"/>
<dbReference type="InterPro" id="IPR041583">
    <property type="entry name" value="TetR_C_31"/>
</dbReference>
<evidence type="ECO:0000256" key="1">
    <source>
        <dbReference type="ARBA" id="ARBA00023015"/>
    </source>
</evidence>
<dbReference type="InterPro" id="IPR009057">
    <property type="entry name" value="Homeodomain-like_sf"/>
</dbReference>
<dbReference type="PROSITE" id="PS50977">
    <property type="entry name" value="HTH_TETR_2"/>
    <property type="match status" value="1"/>
</dbReference>
<dbReference type="SUPFAM" id="SSF46689">
    <property type="entry name" value="Homeodomain-like"/>
    <property type="match status" value="1"/>
</dbReference>
<dbReference type="PANTHER" id="PTHR47506">
    <property type="entry name" value="TRANSCRIPTIONAL REGULATORY PROTEIN"/>
    <property type="match status" value="1"/>
</dbReference>
<keyword evidence="3" id="KW-0804">Transcription</keyword>
<keyword evidence="2 4" id="KW-0238">DNA-binding</keyword>
<reference evidence="6 7" key="1">
    <citation type="submission" date="2016-10" db="EMBL/GenBank/DDBJ databases">
        <authorList>
            <person name="de Groot N.N."/>
        </authorList>
    </citation>
    <scope>NUCLEOTIDE SEQUENCE [LARGE SCALE GENOMIC DNA]</scope>
    <source>
        <strain evidence="6 7">DSM 43357</strain>
    </source>
</reference>
<accession>A0A1H7IGS0</accession>
<dbReference type="InterPro" id="IPR036271">
    <property type="entry name" value="Tet_transcr_reg_TetR-rel_C_sf"/>
</dbReference>
<dbReference type="PANTHER" id="PTHR47506:SF1">
    <property type="entry name" value="HTH-TYPE TRANSCRIPTIONAL REGULATOR YJDC"/>
    <property type="match status" value="1"/>
</dbReference>
<dbReference type="Proteomes" id="UP000198953">
    <property type="component" value="Unassembled WGS sequence"/>
</dbReference>
<dbReference type="EMBL" id="FOBF01000002">
    <property type="protein sequence ID" value="SEK61743.1"/>
    <property type="molecule type" value="Genomic_DNA"/>
</dbReference>
<keyword evidence="1" id="KW-0805">Transcription regulation</keyword>
<evidence type="ECO:0000313" key="6">
    <source>
        <dbReference type="EMBL" id="SEK61743.1"/>
    </source>
</evidence>
<dbReference type="Gene3D" id="1.10.357.10">
    <property type="entry name" value="Tetracycline Repressor, domain 2"/>
    <property type="match status" value="1"/>
</dbReference>
<evidence type="ECO:0000256" key="2">
    <source>
        <dbReference type="ARBA" id="ARBA00023125"/>
    </source>
</evidence>
<proteinExistence type="predicted"/>
<dbReference type="PRINTS" id="PR00455">
    <property type="entry name" value="HTHTETR"/>
</dbReference>
<feature type="domain" description="HTH tetR-type" evidence="5">
    <location>
        <begin position="24"/>
        <end position="83"/>
    </location>
</feature>
<keyword evidence="7" id="KW-1185">Reference proteome</keyword>
<dbReference type="SUPFAM" id="SSF48498">
    <property type="entry name" value="Tetracyclin repressor-like, C-terminal domain"/>
    <property type="match status" value="1"/>
</dbReference>
<dbReference type="Pfam" id="PF17940">
    <property type="entry name" value="TetR_C_31"/>
    <property type="match status" value="1"/>
</dbReference>
<protein>
    <submittedName>
        <fullName evidence="6">Transcriptional regulator, TetR family</fullName>
    </submittedName>
</protein>
<feature type="DNA-binding region" description="H-T-H motif" evidence="4">
    <location>
        <begin position="46"/>
        <end position="65"/>
    </location>
</feature>
<evidence type="ECO:0000256" key="4">
    <source>
        <dbReference type="PROSITE-ProRule" id="PRU00335"/>
    </source>
</evidence>
<dbReference type="Pfam" id="PF00440">
    <property type="entry name" value="TetR_N"/>
    <property type="match status" value="1"/>
</dbReference>
<gene>
    <name evidence="6" type="ORF">SAMN05660976_00803</name>
</gene>
<evidence type="ECO:0000313" key="7">
    <source>
        <dbReference type="Proteomes" id="UP000198953"/>
    </source>
</evidence>
<evidence type="ECO:0000259" key="5">
    <source>
        <dbReference type="PROSITE" id="PS50977"/>
    </source>
</evidence>
<dbReference type="GO" id="GO:0003677">
    <property type="term" value="F:DNA binding"/>
    <property type="evidence" value="ECO:0007669"/>
    <property type="project" value="UniProtKB-UniRule"/>
</dbReference>
<sequence length="204" mass="22283">MYIDRLIYLSIHGSLAFMSVRTRPGPRERLLEAAHQLIYSQGVNVGVDTLLKAANVARRSLYEHFGGKDGLIVEVLRSAAAADAADYRRTMDDAGDNPRERLLAVFDRLGEITAMPGFHGCRYLAADLALTDPGHPAHEITRDYRRHVHDLLERELVALGHPRPGRGADQLLLLIDGTLAAGATRPGTDPATAARELAEHVIAP</sequence>
<name>A0A1H7IGS0_9ACTN</name>